<feature type="region of interest" description="Disordered" evidence="10">
    <location>
        <begin position="74"/>
        <end position="107"/>
    </location>
</feature>
<keyword evidence="7" id="KW-0694">RNA-binding</keyword>
<dbReference type="FunFam" id="2.20.25.30:FF:000001">
    <property type="entry name" value="Ribosomal protein L37"/>
    <property type="match status" value="1"/>
</dbReference>
<evidence type="ECO:0000313" key="11">
    <source>
        <dbReference type="EMBL" id="KJH46060.1"/>
    </source>
</evidence>
<evidence type="ECO:0000256" key="8">
    <source>
        <dbReference type="ARBA" id="ARBA00022980"/>
    </source>
</evidence>
<dbReference type="Proteomes" id="UP000053766">
    <property type="component" value="Unassembled WGS sequence"/>
</dbReference>
<evidence type="ECO:0000256" key="1">
    <source>
        <dbReference type="ARBA" id="ARBA00003058"/>
    </source>
</evidence>
<dbReference type="InterPro" id="IPR001569">
    <property type="entry name" value="Ribosomal_eL37"/>
</dbReference>
<evidence type="ECO:0000256" key="7">
    <source>
        <dbReference type="ARBA" id="ARBA00022884"/>
    </source>
</evidence>
<gene>
    <name evidence="11" type="ORF">DICVIV_07870</name>
</gene>
<keyword evidence="12" id="KW-1185">Reference proteome</keyword>
<dbReference type="GO" id="GO:0008270">
    <property type="term" value="F:zinc ion binding"/>
    <property type="evidence" value="ECO:0007669"/>
    <property type="project" value="UniProtKB-KW"/>
</dbReference>
<reference evidence="11 12" key="1">
    <citation type="submission" date="2013-11" db="EMBL/GenBank/DDBJ databases">
        <title>Draft genome of the bovine lungworm Dictyocaulus viviparus.</title>
        <authorList>
            <person name="Mitreva M."/>
        </authorList>
    </citation>
    <scope>NUCLEOTIDE SEQUENCE [LARGE SCALE GENOMIC DNA]</scope>
    <source>
        <strain evidence="11 12">HannoverDv2000</strain>
    </source>
</reference>
<comment type="similarity">
    <text evidence="2">Belongs to the eukaryotic ribosomal protein eL37 family.</text>
</comment>
<dbReference type="InterPro" id="IPR018267">
    <property type="entry name" value="Ribosomal_eL37_CS"/>
</dbReference>
<feature type="compositionally biased region" description="Polar residues" evidence="10">
    <location>
        <begin position="91"/>
        <end position="102"/>
    </location>
</feature>
<protein>
    <submittedName>
        <fullName evidence="11">Ribosomal protein L37e</fullName>
    </submittedName>
</protein>
<dbReference type="Pfam" id="PF01907">
    <property type="entry name" value="Ribosomal_L37e"/>
    <property type="match status" value="1"/>
</dbReference>
<keyword evidence="5" id="KW-0863">Zinc-finger</keyword>
<keyword evidence="3" id="KW-0479">Metal-binding</keyword>
<dbReference type="AlphaFoldDB" id="A0A0D8XND6"/>
<dbReference type="GO" id="GO:0003735">
    <property type="term" value="F:structural constituent of ribosome"/>
    <property type="evidence" value="ECO:0007669"/>
    <property type="project" value="InterPro"/>
</dbReference>
<sequence length="316" mass="35973">MTKGTQAFGKKHVKSHTLCKRCGRSSFHIQKKRCASCGYPDAKKRKYNWGAKSIRRRTTGTGRMRHLRKVHRRFRNGFREGTTPKPKDPNRTNNLSEMNTSGVPYHPNITSDNEECGRSPIEASSENTLPLLSREHFRPLFRFSTPWYSSCDKNVTEPLFQSEGAEGKCEMYKDFVESYNKTTDDTSTSLTAVNENIPHTRDYAMNQAVAEQSNSSISNENMNSITSERTVANSVELLSSKDLHESINVTPSLSESEEDELFESSWLSTHVNSHPHNSIGDIYDDMIAIIKLAHEKVVELKEELRQILEALKKQIN</sequence>
<evidence type="ECO:0000256" key="3">
    <source>
        <dbReference type="ARBA" id="ARBA00022723"/>
    </source>
</evidence>
<dbReference type="Gene3D" id="2.20.25.30">
    <property type="match status" value="1"/>
</dbReference>
<dbReference type="GO" id="GO:0019843">
    <property type="term" value="F:rRNA binding"/>
    <property type="evidence" value="ECO:0007669"/>
    <property type="project" value="UniProtKB-KW"/>
</dbReference>
<keyword evidence="8 11" id="KW-0689">Ribosomal protein</keyword>
<keyword evidence="6" id="KW-0862">Zinc</keyword>
<dbReference type="STRING" id="29172.A0A0D8XND6"/>
<dbReference type="InterPro" id="IPR011331">
    <property type="entry name" value="Ribosomal_eL37/eL43"/>
</dbReference>
<evidence type="ECO:0000256" key="2">
    <source>
        <dbReference type="ARBA" id="ARBA00009805"/>
    </source>
</evidence>
<evidence type="ECO:0000256" key="9">
    <source>
        <dbReference type="ARBA" id="ARBA00023274"/>
    </source>
</evidence>
<dbReference type="GO" id="GO:0022625">
    <property type="term" value="C:cytosolic large ribosomal subunit"/>
    <property type="evidence" value="ECO:0007669"/>
    <property type="project" value="TreeGrafter"/>
</dbReference>
<evidence type="ECO:0000256" key="6">
    <source>
        <dbReference type="ARBA" id="ARBA00022833"/>
    </source>
</evidence>
<dbReference type="GO" id="GO:0006412">
    <property type="term" value="P:translation"/>
    <property type="evidence" value="ECO:0007669"/>
    <property type="project" value="InterPro"/>
</dbReference>
<proteinExistence type="inferred from homology"/>
<organism evidence="11 12">
    <name type="scientific">Dictyocaulus viviparus</name>
    <name type="common">Bovine lungworm</name>
    <dbReference type="NCBI Taxonomy" id="29172"/>
    <lineage>
        <taxon>Eukaryota</taxon>
        <taxon>Metazoa</taxon>
        <taxon>Ecdysozoa</taxon>
        <taxon>Nematoda</taxon>
        <taxon>Chromadorea</taxon>
        <taxon>Rhabditida</taxon>
        <taxon>Rhabditina</taxon>
        <taxon>Rhabditomorpha</taxon>
        <taxon>Strongyloidea</taxon>
        <taxon>Metastrongylidae</taxon>
        <taxon>Dictyocaulus</taxon>
    </lineage>
</organism>
<evidence type="ECO:0000256" key="5">
    <source>
        <dbReference type="ARBA" id="ARBA00022771"/>
    </source>
</evidence>
<evidence type="ECO:0000313" key="12">
    <source>
        <dbReference type="Proteomes" id="UP000053766"/>
    </source>
</evidence>
<dbReference type="SUPFAM" id="SSF57829">
    <property type="entry name" value="Zn-binding ribosomal proteins"/>
    <property type="match status" value="1"/>
</dbReference>
<accession>A0A0D8XND6</accession>
<dbReference type="PANTHER" id="PTHR10768">
    <property type="entry name" value="60S RIBOSOMAL PROTEIN L37"/>
    <property type="match status" value="1"/>
</dbReference>
<name>A0A0D8XND6_DICVI</name>
<dbReference type="PANTHER" id="PTHR10768:SF0">
    <property type="entry name" value="RIBOSOMAL PROTEIN L37"/>
    <property type="match status" value="1"/>
</dbReference>
<dbReference type="InterPro" id="IPR011332">
    <property type="entry name" value="Ribosomal_zn-bd"/>
</dbReference>
<dbReference type="PROSITE" id="PS01077">
    <property type="entry name" value="RIBOSOMAL_L37E"/>
    <property type="match status" value="1"/>
</dbReference>
<keyword evidence="4" id="KW-0699">rRNA-binding</keyword>
<reference evidence="12" key="2">
    <citation type="journal article" date="2016" name="Sci. Rep.">
        <title>Dictyocaulus viviparus genome, variome and transcriptome elucidate lungworm biology and support future intervention.</title>
        <authorList>
            <person name="McNulty S.N."/>
            <person name="Strube C."/>
            <person name="Rosa B.A."/>
            <person name="Martin J.C."/>
            <person name="Tyagi R."/>
            <person name="Choi Y.J."/>
            <person name="Wang Q."/>
            <person name="Hallsworth Pepin K."/>
            <person name="Zhang X."/>
            <person name="Ozersky P."/>
            <person name="Wilson R.K."/>
            <person name="Sternberg P.W."/>
            <person name="Gasser R.B."/>
            <person name="Mitreva M."/>
        </authorList>
    </citation>
    <scope>NUCLEOTIDE SEQUENCE [LARGE SCALE GENOMIC DNA]</scope>
    <source>
        <strain evidence="12">HannoverDv2000</strain>
    </source>
</reference>
<evidence type="ECO:0000256" key="10">
    <source>
        <dbReference type="SAM" id="MobiDB-lite"/>
    </source>
</evidence>
<dbReference type="OrthoDB" id="10259236at2759"/>
<keyword evidence="9" id="KW-0687">Ribonucleoprotein</keyword>
<dbReference type="EMBL" id="KN716371">
    <property type="protein sequence ID" value="KJH46060.1"/>
    <property type="molecule type" value="Genomic_DNA"/>
</dbReference>
<evidence type="ECO:0000256" key="4">
    <source>
        <dbReference type="ARBA" id="ARBA00022730"/>
    </source>
</evidence>
<comment type="function">
    <text evidence="1">Binds to the 23S rRNA.</text>
</comment>